<feature type="signal peptide" evidence="1">
    <location>
        <begin position="1"/>
        <end position="19"/>
    </location>
</feature>
<evidence type="ECO:0000313" key="4">
    <source>
        <dbReference type="Proteomes" id="UP000198287"/>
    </source>
</evidence>
<dbReference type="AlphaFoldDB" id="A0A226DW00"/>
<reference evidence="3 4" key="1">
    <citation type="submission" date="2015-12" db="EMBL/GenBank/DDBJ databases">
        <title>The genome of Folsomia candida.</title>
        <authorList>
            <person name="Faddeeva A."/>
            <person name="Derks M.F."/>
            <person name="Anvar Y."/>
            <person name="Smit S."/>
            <person name="Van Straalen N."/>
            <person name="Roelofs D."/>
        </authorList>
    </citation>
    <scope>NUCLEOTIDE SEQUENCE [LARGE SCALE GENOMIC DNA]</scope>
    <source>
        <strain evidence="3 4">VU population</strain>
        <tissue evidence="3">Whole body</tissue>
    </source>
</reference>
<evidence type="ECO:0000256" key="1">
    <source>
        <dbReference type="SAM" id="SignalP"/>
    </source>
</evidence>
<evidence type="ECO:0000313" key="3">
    <source>
        <dbReference type="EMBL" id="OXA48984.1"/>
    </source>
</evidence>
<dbReference type="OrthoDB" id="337038at2759"/>
<dbReference type="InterPro" id="IPR035940">
    <property type="entry name" value="CAP_sf"/>
</dbReference>
<feature type="chain" id="PRO_5012850177" evidence="1">
    <location>
        <begin position="20"/>
        <end position="197"/>
    </location>
</feature>
<feature type="domain" description="SCP" evidence="2">
    <location>
        <begin position="41"/>
        <end position="180"/>
    </location>
</feature>
<dbReference type="PANTHER" id="PTHR10334">
    <property type="entry name" value="CYSTEINE-RICH SECRETORY PROTEIN-RELATED"/>
    <property type="match status" value="1"/>
</dbReference>
<gene>
    <name evidence="3" type="ORF">Fcan01_16784</name>
</gene>
<proteinExistence type="predicted"/>
<dbReference type="SUPFAM" id="SSF55797">
    <property type="entry name" value="PR-1-like"/>
    <property type="match status" value="1"/>
</dbReference>
<dbReference type="InterPro" id="IPR014044">
    <property type="entry name" value="CAP_dom"/>
</dbReference>
<name>A0A226DW00_FOLCA</name>
<protein>
    <submittedName>
        <fullName evidence="3">Golgi-associated plant pathogenesis-related protein 1</fullName>
    </submittedName>
</protein>
<sequence length="197" mass="21306">MTSILLSVAFLALVGWSGATTPFILDACSGAKPGIPADIAAQRGAALAYGNEYRRRHGAKPLTVDPTLEAEAQKRAEYMASTRIFSHGAYSGDNWARIPCDNGVKQVFPTEPTIPGAVYRWTLEVPFRCRNPAENQSIFVGDSIPGFSRMVWKASEKVGYGASVTTDGHIIVVARYSPLADKDPAAAMENMQCERIP</sequence>
<accession>A0A226DW00</accession>
<evidence type="ECO:0000259" key="2">
    <source>
        <dbReference type="SMART" id="SM00198"/>
    </source>
</evidence>
<keyword evidence="4" id="KW-1185">Reference proteome</keyword>
<comment type="caution">
    <text evidence="3">The sequence shown here is derived from an EMBL/GenBank/DDBJ whole genome shotgun (WGS) entry which is preliminary data.</text>
</comment>
<dbReference type="Proteomes" id="UP000198287">
    <property type="component" value="Unassembled WGS sequence"/>
</dbReference>
<organism evidence="3 4">
    <name type="scientific">Folsomia candida</name>
    <name type="common">Springtail</name>
    <dbReference type="NCBI Taxonomy" id="158441"/>
    <lineage>
        <taxon>Eukaryota</taxon>
        <taxon>Metazoa</taxon>
        <taxon>Ecdysozoa</taxon>
        <taxon>Arthropoda</taxon>
        <taxon>Hexapoda</taxon>
        <taxon>Collembola</taxon>
        <taxon>Entomobryomorpha</taxon>
        <taxon>Isotomoidea</taxon>
        <taxon>Isotomidae</taxon>
        <taxon>Proisotominae</taxon>
        <taxon>Folsomia</taxon>
    </lineage>
</organism>
<dbReference type="Gene3D" id="3.40.33.10">
    <property type="entry name" value="CAP"/>
    <property type="match status" value="1"/>
</dbReference>
<dbReference type="SMART" id="SM00198">
    <property type="entry name" value="SCP"/>
    <property type="match status" value="1"/>
</dbReference>
<keyword evidence="1" id="KW-0732">Signal</keyword>
<dbReference type="Pfam" id="PF00188">
    <property type="entry name" value="CAP"/>
    <property type="match status" value="1"/>
</dbReference>
<dbReference type="InterPro" id="IPR001283">
    <property type="entry name" value="CRISP-related"/>
</dbReference>
<dbReference type="EMBL" id="LNIX01000011">
    <property type="protein sequence ID" value="OXA48984.1"/>
    <property type="molecule type" value="Genomic_DNA"/>
</dbReference>